<feature type="compositionally biased region" description="Basic and acidic residues" evidence="1">
    <location>
        <begin position="70"/>
        <end position="84"/>
    </location>
</feature>
<name>A0A1A6AAS6_9TREE</name>
<gene>
    <name evidence="3" type="ORF">I303_03173</name>
    <name evidence="4" type="ORF">I303_103152</name>
</gene>
<dbReference type="Proteomes" id="UP000078595">
    <property type="component" value="Chromosome 3"/>
</dbReference>
<evidence type="ECO:0000313" key="4">
    <source>
        <dbReference type="EMBL" id="WWC60578.1"/>
    </source>
</evidence>
<reference evidence="3" key="1">
    <citation type="submission" date="2013-07" db="EMBL/GenBank/DDBJ databases">
        <title>The Genome Sequence of Cryptococcus dejecticola CBS10117.</title>
        <authorList>
            <consortium name="The Broad Institute Genome Sequencing Platform"/>
            <person name="Cuomo C."/>
            <person name="Litvintseva A."/>
            <person name="Chen Y."/>
            <person name="Heitman J."/>
            <person name="Sun S."/>
            <person name="Springer D."/>
            <person name="Dromer F."/>
            <person name="Young S.K."/>
            <person name="Zeng Q."/>
            <person name="Gargeya S."/>
            <person name="Fitzgerald M."/>
            <person name="Abouelleil A."/>
            <person name="Alvarado L."/>
            <person name="Berlin A.M."/>
            <person name="Chapman S.B."/>
            <person name="Dewar J."/>
            <person name="Goldberg J."/>
            <person name="Griggs A."/>
            <person name="Gujja S."/>
            <person name="Hansen M."/>
            <person name="Howarth C."/>
            <person name="Imamovic A."/>
            <person name="Larimer J."/>
            <person name="McCowan C."/>
            <person name="Murphy C."/>
            <person name="Pearson M."/>
            <person name="Priest M."/>
            <person name="Roberts A."/>
            <person name="Saif S."/>
            <person name="Shea T."/>
            <person name="Sykes S."/>
            <person name="Wortman J."/>
            <person name="Nusbaum C."/>
            <person name="Birren B."/>
        </authorList>
    </citation>
    <scope>NUCLEOTIDE SEQUENCE [LARGE SCALE GENOMIC DNA]</scope>
    <source>
        <strain evidence="3">CBS 10117</strain>
    </source>
</reference>
<feature type="compositionally biased region" description="Low complexity" evidence="1">
    <location>
        <begin position="43"/>
        <end position="59"/>
    </location>
</feature>
<feature type="compositionally biased region" description="Low complexity" evidence="1">
    <location>
        <begin position="342"/>
        <end position="351"/>
    </location>
</feature>
<evidence type="ECO:0000256" key="2">
    <source>
        <dbReference type="SAM" id="Phobius"/>
    </source>
</evidence>
<keyword evidence="2" id="KW-1133">Transmembrane helix</keyword>
<evidence type="ECO:0000313" key="5">
    <source>
        <dbReference type="Proteomes" id="UP000078595"/>
    </source>
</evidence>
<keyword evidence="5" id="KW-1185">Reference proteome</keyword>
<dbReference type="STRING" id="1296121.A0A1A6AAS6"/>
<reference evidence="4" key="3">
    <citation type="submission" date="2024-02" db="EMBL/GenBank/DDBJ databases">
        <title>Comparative genomics of Cryptococcus and Kwoniella reveals pathogenesis evolution and contrasting modes of karyotype evolution via chromosome fusion or intercentromeric recombination.</title>
        <authorList>
            <person name="Coelho M.A."/>
            <person name="David-Palma M."/>
            <person name="Shea T."/>
            <person name="Bowers K."/>
            <person name="McGinley-Smith S."/>
            <person name="Mohammad A.W."/>
            <person name="Gnirke A."/>
            <person name="Yurkov A.M."/>
            <person name="Nowrousian M."/>
            <person name="Sun S."/>
            <person name="Cuomo C.A."/>
            <person name="Heitman J."/>
        </authorList>
    </citation>
    <scope>NUCLEOTIDE SEQUENCE</scope>
    <source>
        <strain evidence="4">CBS 10117</strain>
    </source>
</reference>
<feature type="compositionally biased region" description="Basic and acidic residues" evidence="1">
    <location>
        <begin position="449"/>
        <end position="458"/>
    </location>
</feature>
<feature type="transmembrane region" description="Helical" evidence="2">
    <location>
        <begin position="184"/>
        <end position="205"/>
    </location>
</feature>
<feature type="region of interest" description="Disordered" evidence="1">
    <location>
        <begin position="430"/>
        <end position="471"/>
    </location>
</feature>
<accession>A0A1A6AAS6</accession>
<feature type="region of interest" description="Disordered" evidence="1">
    <location>
        <begin position="1"/>
        <end position="20"/>
    </location>
</feature>
<feature type="region of interest" description="Disordered" evidence="1">
    <location>
        <begin position="36"/>
        <end position="169"/>
    </location>
</feature>
<protein>
    <submittedName>
        <fullName evidence="3">Uncharacterized protein</fullName>
    </submittedName>
</protein>
<proteinExistence type="predicted"/>
<dbReference type="RefSeq" id="XP_018264991.1">
    <property type="nucleotide sequence ID" value="XM_018406497.1"/>
</dbReference>
<dbReference type="VEuPathDB" id="FungiDB:I303_03173"/>
<dbReference type="OrthoDB" id="2596855at2759"/>
<keyword evidence="2" id="KW-0812">Transmembrane</keyword>
<organism evidence="3">
    <name type="scientific">Kwoniella dejecticola CBS 10117</name>
    <dbReference type="NCBI Taxonomy" id="1296121"/>
    <lineage>
        <taxon>Eukaryota</taxon>
        <taxon>Fungi</taxon>
        <taxon>Dikarya</taxon>
        <taxon>Basidiomycota</taxon>
        <taxon>Agaricomycotina</taxon>
        <taxon>Tremellomycetes</taxon>
        <taxon>Tremellales</taxon>
        <taxon>Cryptococcaceae</taxon>
        <taxon>Kwoniella</taxon>
    </lineage>
</organism>
<feature type="compositionally biased region" description="Gly residues" evidence="1">
    <location>
        <begin position="352"/>
        <end position="366"/>
    </location>
</feature>
<sequence length="471" mass="52684">MVAPPSIEMAEDREQQTKPSFLEKVLRLYPMQNNYHLPKLTATSSPSSSSETRSHSPSSGMSPNHPTTTNERDQARMQEQEQRPRPRPRQLEISPVDLRTLEAFLGPLGRPGEHRPQLQSQPRPQRDPLPSNPSPRVETARPESQVRSSSMSDTDTDTDTDTESGLPKFTPPTFKSAFHSNQPLFGILLSEIVLLIGVIVGWVIFVDQMSKKKKNGQDDGVDTLLMTGNGCFILLLLTTLIFLIRQSLKVFTLFRPPRTPSNTEQGNQNQNHNHLGIAGVLGHGDTNQIAPWLLPPLPTYVQTVGRERLTGHVEDRYILENGELPKYGDERGSKLLLRSLSRSSVGSARSGRGNGNGRGHGHGQVEGQGRIECAPEGNADQTVSQAQVQVQAERRMIGRINGLELEVEVENDDRIMTEDISRFMVETQPRFDADQQRQEEDEADSQARALDRQSRQEDTPLNEKSYCRKLL</sequence>
<evidence type="ECO:0000256" key="1">
    <source>
        <dbReference type="SAM" id="MobiDB-lite"/>
    </source>
</evidence>
<feature type="compositionally biased region" description="Polar residues" evidence="1">
    <location>
        <begin position="60"/>
        <end position="69"/>
    </location>
</feature>
<feature type="region of interest" description="Disordered" evidence="1">
    <location>
        <begin position="342"/>
        <end position="368"/>
    </location>
</feature>
<reference evidence="4" key="2">
    <citation type="submission" date="2013-07" db="EMBL/GenBank/DDBJ databases">
        <authorList>
            <consortium name="The Broad Institute Genome Sequencing Platform"/>
            <person name="Cuomo C."/>
            <person name="Litvintseva A."/>
            <person name="Chen Y."/>
            <person name="Heitman J."/>
            <person name="Sun S."/>
            <person name="Springer D."/>
            <person name="Dromer F."/>
            <person name="Young S.K."/>
            <person name="Zeng Q."/>
            <person name="Gargeya S."/>
            <person name="Fitzgerald M."/>
            <person name="Abouelleil A."/>
            <person name="Alvarado L."/>
            <person name="Berlin A.M."/>
            <person name="Chapman S.B."/>
            <person name="Dewar J."/>
            <person name="Goldberg J."/>
            <person name="Griggs A."/>
            <person name="Gujja S."/>
            <person name="Hansen M."/>
            <person name="Howarth C."/>
            <person name="Imamovic A."/>
            <person name="Larimer J."/>
            <person name="McCowan C."/>
            <person name="Murphy C."/>
            <person name="Pearson M."/>
            <person name="Priest M."/>
            <person name="Roberts A."/>
            <person name="Saif S."/>
            <person name="Shea T."/>
            <person name="Sykes S."/>
            <person name="Wortman J."/>
            <person name="Nusbaum C."/>
            <person name="Birren B."/>
        </authorList>
    </citation>
    <scope>NUCLEOTIDE SEQUENCE</scope>
    <source>
        <strain evidence="4">CBS 10117</strain>
    </source>
</reference>
<dbReference type="AlphaFoldDB" id="A0A1A6AAS6"/>
<dbReference type="EMBL" id="KI894029">
    <property type="protein sequence ID" value="OBR87149.1"/>
    <property type="molecule type" value="Genomic_DNA"/>
</dbReference>
<dbReference type="EMBL" id="CP144532">
    <property type="protein sequence ID" value="WWC60578.1"/>
    <property type="molecule type" value="Genomic_DNA"/>
</dbReference>
<feature type="transmembrane region" description="Helical" evidence="2">
    <location>
        <begin position="225"/>
        <end position="244"/>
    </location>
</feature>
<evidence type="ECO:0000313" key="3">
    <source>
        <dbReference type="EMBL" id="OBR87149.1"/>
    </source>
</evidence>
<keyword evidence="2" id="KW-0472">Membrane</keyword>
<dbReference type="GeneID" id="28966872"/>
<dbReference type="KEGG" id="kdj:28966872"/>